<dbReference type="OrthoDB" id="6240251at2759"/>
<sequence>MENWPNKISNQDFYFQTQQTPWTTIIQKQRFRWLGHILRLPEDTLCRQALYEFQRTTPRTRCAFISTWYNQFIKELKSRDIDTTNLELLANYRQSVNRPKRSEKKNTILLKHCEAQKGFFKVKKQI</sequence>
<protein>
    <submittedName>
        <fullName evidence="1">Uncharacterized protein</fullName>
    </submittedName>
</protein>
<comment type="caution">
    <text evidence="1">The sequence shown here is derived from an EMBL/GenBank/DDBJ whole genome shotgun (WGS) entry which is preliminary data.</text>
</comment>
<keyword evidence="2" id="KW-1185">Reference proteome</keyword>
<proteinExistence type="predicted"/>
<dbReference type="EMBL" id="LWCA01000108">
    <property type="protein sequence ID" value="OAF70816.1"/>
    <property type="molecule type" value="Genomic_DNA"/>
</dbReference>
<name>A0A177B991_9BILA</name>
<dbReference type="AlphaFoldDB" id="A0A177B991"/>
<gene>
    <name evidence="1" type="ORF">A3Q56_01406</name>
</gene>
<accession>A0A177B991</accession>
<evidence type="ECO:0000313" key="2">
    <source>
        <dbReference type="Proteomes" id="UP000078046"/>
    </source>
</evidence>
<dbReference type="Proteomes" id="UP000078046">
    <property type="component" value="Unassembled WGS sequence"/>
</dbReference>
<reference evidence="1 2" key="1">
    <citation type="submission" date="2016-04" db="EMBL/GenBank/DDBJ databases">
        <title>The genome of Intoshia linei affirms orthonectids as highly simplified spiralians.</title>
        <authorList>
            <person name="Mikhailov K.V."/>
            <person name="Slusarev G.S."/>
            <person name="Nikitin M.A."/>
            <person name="Logacheva M.D."/>
            <person name="Penin A."/>
            <person name="Aleoshin V."/>
            <person name="Panchin Y.V."/>
        </authorList>
    </citation>
    <scope>NUCLEOTIDE SEQUENCE [LARGE SCALE GENOMIC DNA]</scope>
    <source>
        <strain evidence="1">Intl2013</strain>
        <tissue evidence="1">Whole animal</tissue>
    </source>
</reference>
<evidence type="ECO:0000313" key="1">
    <source>
        <dbReference type="EMBL" id="OAF70816.1"/>
    </source>
</evidence>
<organism evidence="1 2">
    <name type="scientific">Intoshia linei</name>
    <dbReference type="NCBI Taxonomy" id="1819745"/>
    <lineage>
        <taxon>Eukaryota</taxon>
        <taxon>Metazoa</taxon>
        <taxon>Spiralia</taxon>
        <taxon>Lophotrochozoa</taxon>
        <taxon>Mesozoa</taxon>
        <taxon>Orthonectida</taxon>
        <taxon>Rhopaluridae</taxon>
        <taxon>Intoshia</taxon>
    </lineage>
</organism>